<dbReference type="SUPFAM" id="SSF48576">
    <property type="entry name" value="Terpenoid synthases"/>
    <property type="match status" value="1"/>
</dbReference>
<dbReference type="OMA" id="IAICEFT"/>
<dbReference type="SMR" id="G2QES3"/>
<dbReference type="OrthoDB" id="2861623at2759"/>
<dbReference type="Pfam" id="PF19086">
    <property type="entry name" value="Terpene_syn_C_2"/>
    <property type="match status" value="1"/>
</dbReference>
<dbReference type="RefSeq" id="XP_003664197.1">
    <property type="nucleotide sequence ID" value="XM_003664149.1"/>
</dbReference>
<evidence type="ECO:0000313" key="1">
    <source>
        <dbReference type="EMBL" id="AEO58952.1"/>
    </source>
</evidence>
<sequence length="354" mass="39183">MTEHEGAAISAETLSGQVLHIPDLRPAFASWKQGVNPNHEWVKTAVEERLEDLIENKEVLAKVKATDITLFASGLFPTASAEDLKTAALYYVWLFLWDDVIDGAEADGAGDALAAEAYCRRSVAFVRRALGVDGAETAPCPEEGAPTRICESFGDVGRRIVERGCRAEQRRGLFEQLREYMEGCVTEYKWRLSGRVPSVEQFYSWRLKTSSVDAMLELCRIINNIDLPNDILGSEEHAAMGRSVNKLLIIKELKDGSFGNLVPVTMRALNLDLEGATQALIQDIHGSIKDFNDNASAIRSRIVPEQGVGVAEQLRRLTESYQAIATTVLNFSIQSPRYGLSKYRQEDGSYAVPL</sequence>
<organism evidence="1 2">
    <name type="scientific">Thermothelomyces thermophilus (strain ATCC 42464 / BCRC 31852 / DSM 1799)</name>
    <name type="common">Sporotrichum thermophile</name>
    <dbReference type="NCBI Taxonomy" id="573729"/>
    <lineage>
        <taxon>Eukaryota</taxon>
        <taxon>Fungi</taxon>
        <taxon>Dikarya</taxon>
        <taxon>Ascomycota</taxon>
        <taxon>Pezizomycotina</taxon>
        <taxon>Sordariomycetes</taxon>
        <taxon>Sordariomycetidae</taxon>
        <taxon>Sordariales</taxon>
        <taxon>Chaetomiaceae</taxon>
        <taxon>Thermothelomyces</taxon>
    </lineage>
</organism>
<keyword evidence="2" id="KW-1185">Reference proteome</keyword>
<dbReference type="AlphaFoldDB" id="G2QES3"/>
<gene>
    <name evidence="1" type="ORF">MYCTH_2111202</name>
</gene>
<dbReference type="EMBL" id="CP003005">
    <property type="protein sequence ID" value="AEO58952.1"/>
    <property type="molecule type" value="Genomic_DNA"/>
</dbReference>
<protein>
    <recommendedName>
        <fullName evidence="3">Terpene synthase</fullName>
    </recommendedName>
</protein>
<dbReference type="KEGG" id="mtm:MYCTH_2111202"/>
<proteinExistence type="predicted"/>
<dbReference type="VEuPathDB" id="FungiDB:MYCTH_2111202"/>
<dbReference type="Proteomes" id="UP000007322">
    <property type="component" value="Chromosome 4"/>
</dbReference>
<dbReference type="InParanoid" id="G2QES3"/>
<evidence type="ECO:0000313" key="2">
    <source>
        <dbReference type="Proteomes" id="UP000007322"/>
    </source>
</evidence>
<dbReference type="InterPro" id="IPR008949">
    <property type="entry name" value="Isoprenoid_synthase_dom_sf"/>
</dbReference>
<dbReference type="HOGENOM" id="CLU_042538_3_1_1"/>
<accession>G2QES3</accession>
<dbReference type="STRING" id="573729.G2QES3"/>
<dbReference type="Gene3D" id="1.10.600.10">
    <property type="entry name" value="Farnesyl Diphosphate Synthase"/>
    <property type="match status" value="1"/>
</dbReference>
<dbReference type="eggNOG" id="ENOG502SKVE">
    <property type="taxonomic scope" value="Eukaryota"/>
</dbReference>
<reference evidence="1 2" key="1">
    <citation type="journal article" date="2011" name="Nat. Biotechnol.">
        <title>Comparative genomic analysis of the thermophilic biomass-degrading fungi Myceliophthora thermophila and Thielavia terrestris.</title>
        <authorList>
            <person name="Berka R.M."/>
            <person name="Grigoriev I.V."/>
            <person name="Otillar R."/>
            <person name="Salamov A."/>
            <person name="Grimwood J."/>
            <person name="Reid I."/>
            <person name="Ishmael N."/>
            <person name="John T."/>
            <person name="Darmond C."/>
            <person name="Moisan M.-C."/>
            <person name="Henrissat B."/>
            <person name="Coutinho P.M."/>
            <person name="Lombard V."/>
            <person name="Natvig D.O."/>
            <person name="Lindquist E."/>
            <person name="Schmutz J."/>
            <person name="Lucas S."/>
            <person name="Harris P."/>
            <person name="Powlowski J."/>
            <person name="Bellemare A."/>
            <person name="Taylor D."/>
            <person name="Butler G."/>
            <person name="de Vries R.P."/>
            <person name="Allijn I.E."/>
            <person name="van den Brink J."/>
            <person name="Ushinsky S."/>
            <person name="Storms R."/>
            <person name="Powell A.J."/>
            <person name="Paulsen I.T."/>
            <person name="Elbourne L.D.H."/>
            <person name="Baker S.E."/>
            <person name="Magnuson J."/>
            <person name="LaBoissiere S."/>
            <person name="Clutterbuck A.J."/>
            <person name="Martinez D."/>
            <person name="Wogulis M."/>
            <person name="de Leon A.L."/>
            <person name="Rey M.W."/>
            <person name="Tsang A."/>
        </authorList>
    </citation>
    <scope>NUCLEOTIDE SEQUENCE [LARGE SCALE GENOMIC DNA]</scope>
    <source>
        <strain evidence="2">ATCC 42464 / BCRC 31852 / DSM 1799</strain>
    </source>
</reference>
<evidence type="ECO:0008006" key="3">
    <source>
        <dbReference type="Google" id="ProtNLM"/>
    </source>
</evidence>
<name>G2QES3_THET4</name>
<dbReference type="GeneID" id="11513906"/>